<dbReference type="STRING" id="1195763.ABT56_18790"/>
<evidence type="ECO:0000313" key="3">
    <source>
        <dbReference type="Proteomes" id="UP000036097"/>
    </source>
</evidence>
<evidence type="ECO:0000313" key="2">
    <source>
        <dbReference type="EMBL" id="KLV03485.1"/>
    </source>
</evidence>
<gene>
    <name evidence="2" type="ORF">ABT56_18790</name>
</gene>
<feature type="signal peptide" evidence="1">
    <location>
        <begin position="1"/>
        <end position="21"/>
    </location>
</feature>
<feature type="chain" id="PRO_5005251942" evidence="1">
    <location>
        <begin position="22"/>
        <end position="221"/>
    </location>
</feature>
<dbReference type="Proteomes" id="UP000036097">
    <property type="component" value="Unassembled WGS sequence"/>
</dbReference>
<keyword evidence="3" id="KW-1185">Reference proteome</keyword>
<keyword evidence="1" id="KW-0732">Signal</keyword>
<sequence>MLKFAFGVLALCFTWSNDALASEDAGIFFNQIKNTKNTFSLPDSKVLVSTVKNEQVVILDNQRYVVKGKLYDLWSKSEVNSKDDIDKNKDFFPFSQLKLNAAKLLDNKVKNADYAVFIDPLNNPNETYKKVKNKLLGQKKIQLIYTVDVKSLNDEKLKRFFGFSCLIDKLDFTLENPFPDNVIPHDSPCDDRIYNTTGISMLLNITPPLIIDLSKDKIINL</sequence>
<reference evidence="2 3" key="1">
    <citation type="submission" date="2015-05" db="EMBL/GenBank/DDBJ databases">
        <title>Photobacterium galathea sp. nov.</title>
        <authorList>
            <person name="Machado H."/>
            <person name="Gram L."/>
        </authorList>
    </citation>
    <scope>NUCLEOTIDE SEQUENCE [LARGE SCALE GENOMIC DNA]</scope>
    <source>
        <strain evidence="2 3">CGMCC 1.12159</strain>
    </source>
</reference>
<evidence type="ECO:0000256" key="1">
    <source>
        <dbReference type="SAM" id="SignalP"/>
    </source>
</evidence>
<protein>
    <submittedName>
        <fullName evidence="2">Uncharacterized protein</fullName>
    </submittedName>
</protein>
<dbReference type="AlphaFoldDB" id="A0A0J1GUS4"/>
<organism evidence="2 3">
    <name type="scientific">Photobacterium aquae</name>
    <dbReference type="NCBI Taxonomy" id="1195763"/>
    <lineage>
        <taxon>Bacteria</taxon>
        <taxon>Pseudomonadati</taxon>
        <taxon>Pseudomonadota</taxon>
        <taxon>Gammaproteobacteria</taxon>
        <taxon>Vibrionales</taxon>
        <taxon>Vibrionaceae</taxon>
        <taxon>Photobacterium</taxon>
    </lineage>
</organism>
<dbReference type="RefSeq" id="WP_047880448.1">
    <property type="nucleotide sequence ID" value="NZ_LDOT01000032.1"/>
</dbReference>
<comment type="caution">
    <text evidence="2">The sequence shown here is derived from an EMBL/GenBank/DDBJ whole genome shotgun (WGS) entry which is preliminary data.</text>
</comment>
<dbReference type="PATRIC" id="fig|1195763.3.peg.4016"/>
<dbReference type="OrthoDB" id="9780340at2"/>
<proteinExistence type="predicted"/>
<dbReference type="EMBL" id="LDOT01000032">
    <property type="protein sequence ID" value="KLV03485.1"/>
    <property type="molecule type" value="Genomic_DNA"/>
</dbReference>
<name>A0A0J1GUS4_9GAMM</name>
<accession>A0A0J1GUS4</accession>